<evidence type="ECO:0000313" key="3">
    <source>
        <dbReference type="EMBL" id="GFH57612.1"/>
    </source>
</evidence>
<feature type="chain" id="PRO_5042293795" description="Amine oxidase" evidence="2">
    <location>
        <begin position="26"/>
        <end position="272"/>
    </location>
</feature>
<dbReference type="EMBL" id="BLLK01000058">
    <property type="protein sequence ID" value="GFH57612.1"/>
    <property type="molecule type" value="Genomic_DNA"/>
</dbReference>
<gene>
    <name evidence="3" type="ORF">CTEN210_14088</name>
</gene>
<name>A0AAD3D492_9STRA</name>
<evidence type="ECO:0008006" key="5">
    <source>
        <dbReference type="Google" id="ProtNLM"/>
    </source>
</evidence>
<keyword evidence="2" id="KW-0732">Signal</keyword>
<protein>
    <recommendedName>
        <fullName evidence="5">Amine oxidase</fullName>
    </recommendedName>
</protein>
<comment type="caution">
    <text evidence="3">The sequence shown here is derived from an EMBL/GenBank/DDBJ whole genome shotgun (WGS) entry which is preliminary data.</text>
</comment>
<organism evidence="3 4">
    <name type="scientific">Chaetoceros tenuissimus</name>
    <dbReference type="NCBI Taxonomy" id="426638"/>
    <lineage>
        <taxon>Eukaryota</taxon>
        <taxon>Sar</taxon>
        <taxon>Stramenopiles</taxon>
        <taxon>Ochrophyta</taxon>
        <taxon>Bacillariophyta</taxon>
        <taxon>Coscinodiscophyceae</taxon>
        <taxon>Chaetocerotophycidae</taxon>
        <taxon>Chaetocerotales</taxon>
        <taxon>Chaetocerotaceae</taxon>
        <taxon>Chaetoceros</taxon>
    </lineage>
</organism>
<evidence type="ECO:0000313" key="4">
    <source>
        <dbReference type="Proteomes" id="UP001054902"/>
    </source>
</evidence>
<reference evidence="3 4" key="1">
    <citation type="journal article" date="2021" name="Sci. Rep.">
        <title>The genome of the diatom Chaetoceros tenuissimus carries an ancient integrated fragment of an extant virus.</title>
        <authorList>
            <person name="Hongo Y."/>
            <person name="Kimura K."/>
            <person name="Takaki Y."/>
            <person name="Yoshida Y."/>
            <person name="Baba S."/>
            <person name="Kobayashi G."/>
            <person name="Nagasaki K."/>
            <person name="Hano T."/>
            <person name="Tomaru Y."/>
        </authorList>
    </citation>
    <scope>NUCLEOTIDE SEQUENCE [LARGE SCALE GENOMIC DNA]</scope>
    <source>
        <strain evidence="3 4">NIES-3715</strain>
    </source>
</reference>
<sequence length="272" mass="29272">MKFNNVSKILLLVSVALLSSQNAEARKALGGSGGLHTRGAARPRSNERDDPLKIASIGQGWQLPALDKEALVEKLGKENRDVAQYLCDTLGNAPLSVKLGKKTVGVKQSTLTTQEKYRAVASPGSSVKEMKDKLRSVWFIGSERASMQSSAVAQQEKDLLCNSYEDNASKLFPSHFVLEVFLPKTRACKGGNPLVTYSIPFGPGTTSPKSKVPQANGVVTVFPNGRKRGGDLSDGIEIGKTSLHLNAGAGLVDSTWAKGRRYFWKGRDLGTL</sequence>
<feature type="signal peptide" evidence="2">
    <location>
        <begin position="1"/>
        <end position="25"/>
    </location>
</feature>
<dbReference type="Proteomes" id="UP001054902">
    <property type="component" value="Unassembled WGS sequence"/>
</dbReference>
<keyword evidence="4" id="KW-1185">Reference proteome</keyword>
<feature type="region of interest" description="Disordered" evidence="1">
    <location>
        <begin position="28"/>
        <end position="51"/>
    </location>
</feature>
<evidence type="ECO:0000256" key="2">
    <source>
        <dbReference type="SAM" id="SignalP"/>
    </source>
</evidence>
<accession>A0AAD3D492</accession>
<evidence type="ECO:0000256" key="1">
    <source>
        <dbReference type="SAM" id="MobiDB-lite"/>
    </source>
</evidence>
<dbReference type="AlphaFoldDB" id="A0AAD3D492"/>
<proteinExistence type="predicted"/>